<reference evidence="2 3" key="1">
    <citation type="submission" date="2024-02" db="EMBL/GenBank/DDBJ databases">
        <authorList>
            <person name="Vignale AGUSTIN F."/>
            <person name="Sosa J E."/>
            <person name="Modenutti C."/>
        </authorList>
    </citation>
    <scope>NUCLEOTIDE SEQUENCE [LARGE SCALE GENOMIC DNA]</scope>
</reference>
<comment type="caution">
    <text evidence="2">The sequence shown here is derived from an EMBL/GenBank/DDBJ whole genome shotgun (WGS) entry which is preliminary data.</text>
</comment>
<dbReference type="Proteomes" id="UP001642360">
    <property type="component" value="Unassembled WGS sequence"/>
</dbReference>
<dbReference type="Pfam" id="PF26130">
    <property type="entry name" value="PB1-like"/>
    <property type="match status" value="1"/>
</dbReference>
<accession>A0ABC8TSU0</accession>
<feature type="domain" description="PB1-like" evidence="1">
    <location>
        <begin position="14"/>
        <end position="72"/>
    </location>
</feature>
<evidence type="ECO:0000313" key="3">
    <source>
        <dbReference type="Proteomes" id="UP001642360"/>
    </source>
</evidence>
<keyword evidence="3" id="KW-1185">Reference proteome</keyword>
<evidence type="ECO:0000259" key="1">
    <source>
        <dbReference type="Pfam" id="PF26130"/>
    </source>
</evidence>
<proteinExistence type="predicted"/>
<evidence type="ECO:0000313" key="2">
    <source>
        <dbReference type="EMBL" id="CAK9171117.1"/>
    </source>
</evidence>
<dbReference type="AlphaFoldDB" id="A0ABC8TSU0"/>
<organism evidence="2 3">
    <name type="scientific">Ilex paraguariensis</name>
    <name type="common">yerba mate</name>
    <dbReference type="NCBI Taxonomy" id="185542"/>
    <lineage>
        <taxon>Eukaryota</taxon>
        <taxon>Viridiplantae</taxon>
        <taxon>Streptophyta</taxon>
        <taxon>Embryophyta</taxon>
        <taxon>Tracheophyta</taxon>
        <taxon>Spermatophyta</taxon>
        <taxon>Magnoliopsida</taxon>
        <taxon>eudicotyledons</taxon>
        <taxon>Gunneridae</taxon>
        <taxon>Pentapetalae</taxon>
        <taxon>asterids</taxon>
        <taxon>campanulids</taxon>
        <taxon>Aquifoliales</taxon>
        <taxon>Aquifoliaceae</taxon>
        <taxon>Ilex</taxon>
    </lineage>
</organism>
<sequence>SFCLDLATNNGDGFFTIIMHHGGQFQNGNDRVYVEGRVNYLDLCHIDLLSLIELENMLKTMGLGYCGIHKVLNVYVEHTKGEVLDQSQAQSNCIPIAQKFDGGNNVGGSVVASDNALDSESSQYEEHLDNSTLDDEYFDDNEYDLDGVQLHDTMVDEDVRLRNEIEKREVVGNGTGRNKRKWVEKDNTTTMSTAEENISEDCDSDELRGIPMTPQNLGVRNYLVNHPSIRGIPVDTV</sequence>
<protein>
    <recommendedName>
        <fullName evidence="1">PB1-like domain-containing protein</fullName>
    </recommendedName>
</protein>
<dbReference type="EMBL" id="CAUOFW020005654">
    <property type="protein sequence ID" value="CAK9171117.1"/>
    <property type="molecule type" value="Genomic_DNA"/>
</dbReference>
<dbReference type="InterPro" id="IPR058594">
    <property type="entry name" value="PB1-like_dom_pln"/>
</dbReference>
<feature type="non-terminal residue" evidence="2">
    <location>
        <position position="1"/>
    </location>
</feature>
<gene>
    <name evidence="2" type="ORF">ILEXP_LOCUS40653</name>
</gene>
<name>A0ABC8TSU0_9AQUA</name>